<evidence type="ECO:0000313" key="1">
    <source>
        <dbReference type="EMBL" id="MDP5275501.1"/>
    </source>
</evidence>
<accession>A0ABT9J1K6</accession>
<protein>
    <submittedName>
        <fullName evidence="1">Uncharacterized protein</fullName>
    </submittedName>
</protein>
<proteinExistence type="predicted"/>
<organism evidence="1 2">
    <name type="scientific">Chengkuizengella axinellae</name>
    <dbReference type="NCBI Taxonomy" id="3064388"/>
    <lineage>
        <taxon>Bacteria</taxon>
        <taxon>Bacillati</taxon>
        <taxon>Bacillota</taxon>
        <taxon>Bacilli</taxon>
        <taxon>Bacillales</taxon>
        <taxon>Paenibacillaceae</taxon>
        <taxon>Chengkuizengella</taxon>
    </lineage>
</organism>
<dbReference type="Proteomes" id="UP001231941">
    <property type="component" value="Unassembled WGS sequence"/>
</dbReference>
<name>A0ABT9J1K6_9BACL</name>
<gene>
    <name evidence="1" type="ORF">Q5Y73_15435</name>
</gene>
<sequence>MKLDWFVEENLRADDSGDGKIFIVSPTASVEYTLFKNNQLIMEATVTSSLSNTTDIFFLNDSFERYISSFSQDNEPNLTFCDETPTLGINCYQIKAKLIVKARLTSNMIDSSARLFSGNLNAILGD</sequence>
<dbReference type="EMBL" id="JAVAMP010000008">
    <property type="protein sequence ID" value="MDP5275501.1"/>
    <property type="molecule type" value="Genomic_DNA"/>
</dbReference>
<dbReference type="RefSeq" id="WP_305992810.1">
    <property type="nucleotide sequence ID" value="NZ_JAVAMP010000008.1"/>
</dbReference>
<comment type="caution">
    <text evidence="1">The sequence shown here is derived from an EMBL/GenBank/DDBJ whole genome shotgun (WGS) entry which is preliminary data.</text>
</comment>
<evidence type="ECO:0000313" key="2">
    <source>
        <dbReference type="Proteomes" id="UP001231941"/>
    </source>
</evidence>
<reference evidence="1 2" key="1">
    <citation type="submission" date="2023-08" db="EMBL/GenBank/DDBJ databases">
        <authorList>
            <person name="Park J.-S."/>
        </authorList>
    </citation>
    <scope>NUCLEOTIDE SEQUENCE [LARGE SCALE GENOMIC DNA]</scope>
    <source>
        <strain evidence="1 2">2205SS18-9</strain>
    </source>
</reference>
<keyword evidence="2" id="KW-1185">Reference proteome</keyword>